<reference evidence="1" key="1">
    <citation type="journal article" date="2019" name="bioRxiv">
        <title>The Genome of the Zebra Mussel, Dreissena polymorpha: A Resource for Invasive Species Research.</title>
        <authorList>
            <person name="McCartney M.A."/>
            <person name="Auch B."/>
            <person name="Kono T."/>
            <person name="Mallez S."/>
            <person name="Zhang Y."/>
            <person name="Obille A."/>
            <person name="Becker A."/>
            <person name="Abrahante J.E."/>
            <person name="Garbe J."/>
            <person name="Badalamenti J.P."/>
            <person name="Herman A."/>
            <person name="Mangelson H."/>
            <person name="Liachko I."/>
            <person name="Sullivan S."/>
            <person name="Sone E.D."/>
            <person name="Koren S."/>
            <person name="Silverstein K.A.T."/>
            <person name="Beckman K.B."/>
            <person name="Gohl D.M."/>
        </authorList>
    </citation>
    <scope>NUCLEOTIDE SEQUENCE</scope>
    <source>
        <strain evidence="1">Duluth1</strain>
        <tissue evidence="1">Whole animal</tissue>
    </source>
</reference>
<evidence type="ECO:0000313" key="2">
    <source>
        <dbReference type="Proteomes" id="UP000828390"/>
    </source>
</evidence>
<dbReference type="AlphaFoldDB" id="A0A9D4H581"/>
<proteinExistence type="predicted"/>
<name>A0A9D4H581_DREPO</name>
<keyword evidence="2" id="KW-1185">Reference proteome</keyword>
<evidence type="ECO:0000313" key="1">
    <source>
        <dbReference type="EMBL" id="KAH3827219.1"/>
    </source>
</evidence>
<dbReference type="EMBL" id="JAIWYP010000005">
    <property type="protein sequence ID" value="KAH3827219.1"/>
    <property type="molecule type" value="Genomic_DNA"/>
</dbReference>
<organism evidence="1 2">
    <name type="scientific">Dreissena polymorpha</name>
    <name type="common">Zebra mussel</name>
    <name type="synonym">Mytilus polymorpha</name>
    <dbReference type="NCBI Taxonomy" id="45954"/>
    <lineage>
        <taxon>Eukaryota</taxon>
        <taxon>Metazoa</taxon>
        <taxon>Spiralia</taxon>
        <taxon>Lophotrochozoa</taxon>
        <taxon>Mollusca</taxon>
        <taxon>Bivalvia</taxon>
        <taxon>Autobranchia</taxon>
        <taxon>Heteroconchia</taxon>
        <taxon>Euheterodonta</taxon>
        <taxon>Imparidentia</taxon>
        <taxon>Neoheterodontei</taxon>
        <taxon>Myida</taxon>
        <taxon>Dreissenoidea</taxon>
        <taxon>Dreissenidae</taxon>
        <taxon>Dreissena</taxon>
    </lineage>
</organism>
<reference evidence="1" key="2">
    <citation type="submission" date="2020-11" db="EMBL/GenBank/DDBJ databases">
        <authorList>
            <person name="McCartney M.A."/>
            <person name="Auch B."/>
            <person name="Kono T."/>
            <person name="Mallez S."/>
            <person name="Becker A."/>
            <person name="Gohl D.M."/>
            <person name="Silverstein K.A.T."/>
            <person name="Koren S."/>
            <person name="Bechman K.B."/>
            <person name="Herman A."/>
            <person name="Abrahante J.E."/>
            <person name="Garbe J."/>
        </authorList>
    </citation>
    <scope>NUCLEOTIDE SEQUENCE</scope>
    <source>
        <strain evidence="1">Duluth1</strain>
        <tissue evidence="1">Whole animal</tissue>
    </source>
</reference>
<comment type="caution">
    <text evidence="1">The sequence shown here is derived from an EMBL/GenBank/DDBJ whole genome shotgun (WGS) entry which is preliminary data.</text>
</comment>
<protein>
    <submittedName>
        <fullName evidence="1">Uncharacterized protein</fullName>
    </submittedName>
</protein>
<gene>
    <name evidence="1" type="ORF">DPMN_129149</name>
</gene>
<accession>A0A9D4H581</accession>
<dbReference type="Proteomes" id="UP000828390">
    <property type="component" value="Unassembled WGS sequence"/>
</dbReference>
<sequence>MVSLWIPSATVSHTTDLKECSRSGKACSSSCQPSSGETVSLPMEATCASLLSSLPVLMAACTVMWTWKSLVLASPCVSTTCLSLHWWQAKHRPMKYSSERALSMTYAQTQLQPVRHS</sequence>